<feature type="active site" evidence="8">
    <location>
        <position position="277"/>
    </location>
</feature>
<comment type="catalytic activity">
    <reaction evidence="2 8">
        <text>Release of an N-terminal amino acid, preferentially leucine, but not glutamic or aspartic acids.</text>
        <dbReference type="EC" id="3.4.11.10"/>
    </reaction>
</comment>
<feature type="binding site" evidence="8">
    <location>
        <position position="288"/>
    </location>
    <ligand>
        <name>Mn(2+)</name>
        <dbReference type="ChEBI" id="CHEBI:29035"/>
        <label>2</label>
    </ligand>
</feature>
<name>A0ABS5CYP4_9MOLU</name>
<dbReference type="Proteomes" id="UP001195571">
    <property type="component" value="Unassembled WGS sequence"/>
</dbReference>
<evidence type="ECO:0000256" key="4">
    <source>
        <dbReference type="ARBA" id="ARBA00022438"/>
    </source>
</evidence>
<keyword evidence="8" id="KW-0464">Manganese</keyword>
<dbReference type="InterPro" id="IPR043472">
    <property type="entry name" value="Macro_dom-like"/>
</dbReference>
<evidence type="ECO:0000256" key="5">
    <source>
        <dbReference type="ARBA" id="ARBA00022670"/>
    </source>
</evidence>
<dbReference type="PANTHER" id="PTHR11963">
    <property type="entry name" value="LEUCINE AMINOPEPTIDASE-RELATED"/>
    <property type="match status" value="1"/>
</dbReference>
<dbReference type="SUPFAM" id="SSF53187">
    <property type="entry name" value="Zn-dependent exopeptidases"/>
    <property type="match status" value="1"/>
</dbReference>
<dbReference type="NCBIfam" id="NF002074">
    <property type="entry name" value="PRK00913.1-4"/>
    <property type="match status" value="1"/>
</dbReference>
<feature type="binding site" evidence="8">
    <location>
        <position position="270"/>
    </location>
    <ligand>
        <name>Mn(2+)</name>
        <dbReference type="ChEBI" id="CHEBI:29035"/>
        <label>2</label>
    </ligand>
</feature>
<dbReference type="PANTHER" id="PTHR11963:SF23">
    <property type="entry name" value="CYTOSOL AMINOPEPTIDASE"/>
    <property type="match status" value="1"/>
</dbReference>
<evidence type="ECO:0000259" key="9">
    <source>
        <dbReference type="PROSITE" id="PS00631"/>
    </source>
</evidence>
<comment type="subcellular location">
    <subcellularLocation>
        <location evidence="8">Cytoplasm</location>
    </subcellularLocation>
</comment>
<gene>
    <name evidence="8" type="primary">pepA</name>
    <name evidence="10" type="ORF">CHTY_002590</name>
</gene>
<organism evidence="10 11">
    <name type="scientific">Candidatus Phytoplasma meliae</name>
    <dbReference type="NCBI Taxonomy" id="1848402"/>
    <lineage>
        <taxon>Bacteria</taxon>
        <taxon>Bacillati</taxon>
        <taxon>Mycoplasmatota</taxon>
        <taxon>Mollicutes</taxon>
        <taxon>Acholeplasmatales</taxon>
        <taxon>Acholeplasmataceae</taxon>
        <taxon>Candidatus Phytoplasma</taxon>
        <taxon>16SrXIII (Mexican periwinkle virescence group)</taxon>
    </lineage>
</organism>
<comment type="caution">
    <text evidence="10">The sequence shown here is derived from an EMBL/GenBank/DDBJ whole genome shotgun (WGS) entry which is preliminary data.</text>
</comment>
<sequence length="501" mass="54617">MKISFITKLEQSNGINAAILLQVQKEDQLFGLETVDPKNIIKKSYAVENFEGAWGSKIKLLSLEGSPYSCVTVLGLGKKEEITNENWLKIGGLCYATIKTNKKVVIFTDALGVSVTETQIMNLVLGVLLKSYSFDRYHTYQKANTRTNAIANSDLEVTVVTQKADACQKHMQETKAISEGVNLSKELINEPANVLGTQEFVQRIKELEAMGIEVEVLETPQLKQLKMNALLAVAQGSARPPYLVVMKWKGDPNSKESQPLSIVGKGVVFDSGGISIKPSLKMQDMKSDMGGAAVVVGLMRALATRKAKVNVVGVIGLVENMVSSKAQRPGDIVTSMSGQTIEVVNTDAEGRMVLCDALWYCKTVIKPQLIVDLATLTGAIQVALGKEYAGLFANNDNLAQQLIQSGKNTSEKVWQLPLDKKYDKLINSQFADMTNSAGGGAGSITAAQFLKRFVGDLIPWAHIDIAGVCLQPKNEFNNSWASGFGVRLLNDLIKTYYEKND</sequence>
<feature type="binding site" evidence="8">
    <location>
        <position position="349"/>
    </location>
    <ligand>
        <name>Mn(2+)</name>
        <dbReference type="ChEBI" id="CHEBI:29035"/>
        <label>2</label>
    </ligand>
</feature>
<dbReference type="SUPFAM" id="SSF52949">
    <property type="entry name" value="Macro domain-like"/>
    <property type="match status" value="1"/>
</dbReference>
<evidence type="ECO:0000256" key="1">
    <source>
        <dbReference type="ARBA" id="ARBA00000135"/>
    </source>
</evidence>
<dbReference type="EC" id="3.4.11.1" evidence="8"/>
<dbReference type="NCBIfam" id="NF002075">
    <property type="entry name" value="PRK00913.2-2"/>
    <property type="match status" value="1"/>
</dbReference>
<evidence type="ECO:0000313" key="11">
    <source>
        <dbReference type="Proteomes" id="UP001195571"/>
    </source>
</evidence>
<keyword evidence="11" id="KW-1185">Reference proteome</keyword>
<dbReference type="Pfam" id="PF02789">
    <property type="entry name" value="Peptidase_M17_N"/>
    <property type="match status" value="1"/>
</dbReference>
<feature type="active site" evidence="8">
    <location>
        <position position="351"/>
    </location>
</feature>
<dbReference type="PROSITE" id="PS00631">
    <property type="entry name" value="CYTOSOL_AP"/>
    <property type="match status" value="1"/>
</dbReference>
<dbReference type="RefSeq" id="WP_203552370.1">
    <property type="nucleotide sequence ID" value="NZ_JACAOD020000012.1"/>
</dbReference>
<dbReference type="InterPro" id="IPR008283">
    <property type="entry name" value="Peptidase_M17_N"/>
</dbReference>
<feature type="binding site" evidence="8">
    <location>
        <position position="265"/>
    </location>
    <ligand>
        <name>Mn(2+)</name>
        <dbReference type="ChEBI" id="CHEBI:29035"/>
        <label>2</label>
    </ligand>
</feature>
<keyword evidence="4 8" id="KW-0031">Aminopeptidase</keyword>
<dbReference type="InterPro" id="IPR023042">
    <property type="entry name" value="Peptidase_M17_leu_NH2_pept"/>
</dbReference>
<comment type="similarity">
    <text evidence="3 8">Belongs to the peptidase M17 family.</text>
</comment>
<dbReference type="CDD" id="cd00433">
    <property type="entry name" value="Peptidase_M17"/>
    <property type="match status" value="1"/>
</dbReference>
<evidence type="ECO:0000256" key="7">
    <source>
        <dbReference type="ARBA" id="ARBA00049972"/>
    </source>
</evidence>
<evidence type="ECO:0000256" key="8">
    <source>
        <dbReference type="HAMAP-Rule" id="MF_00181"/>
    </source>
</evidence>
<proteinExistence type="inferred from homology"/>
<comment type="cofactor">
    <cofactor evidence="8">
        <name>Mn(2+)</name>
        <dbReference type="ChEBI" id="CHEBI:29035"/>
    </cofactor>
    <text evidence="8">Binds 2 manganese ions per subunit.</text>
</comment>
<dbReference type="Gene3D" id="3.40.220.10">
    <property type="entry name" value="Leucine Aminopeptidase, subunit E, domain 1"/>
    <property type="match status" value="1"/>
</dbReference>
<evidence type="ECO:0000256" key="6">
    <source>
        <dbReference type="ARBA" id="ARBA00022801"/>
    </source>
</evidence>
<feature type="binding site" evidence="8">
    <location>
        <position position="347"/>
    </location>
    <ligand>
        <name>Mn(2+)</name>
        <dbReference type="ChEBI" id="CHEBI:29035"/>
        <label>1</label>
    </ligand>
</feature>
<protein>
    <recommendedName>
        <fullName evidence="8">Probable cytosol aminopeptidase</fullName>
        <ecNumber evidence="8">3.4.11.1</ecNumber>
    </recommendedName>
    <alternativeName>
        <fullName evidence="8">Leucine aminopeptidase</fullName>
        <shortName evidence="8">LAP</shortName>
        <ecNumber evidence="8">3.4.11.10</ecNumber>
    </alternativeName>
    <alternativeName>
        <fullName evidence="8">Leucyl aminopeptidase</fullName>
    </alternativeName>
</protein>
<keyword evidence="5 8" id="KW-0645">Protease</keyword>
<keyword evidence="6 8" id="KW-0378">Hydrolase</keyword>
<dbReference type="EMBL" id="JACAOD020000012">
    <property type="protein sequence ID" value="MBP5836105.1"/>
    <property type="molecule type" value="Genomic_DNA"/>
</dbReference>
<keyword evidence="8" id="KW-0479">Metal-binding</keyword>
<evidence type="ECO:0000256" key="3">
    <source>
        <dbReference type="ARBA" id="ARBA00009528"/>
    </source>
</evidence>
<feature type="binding site" evidence="8">
    <location>
        <position position="270"/>
    </location>
    <ligand>
        <name>Mn(2+)</name>
        <dbReference type="ChEBI" id="CHEBI:29035"/>
        <label>1</label>
    </ligand>
</feature>
<accession>A0ABS5CYP4</accession>
<dbReference type="NCBIfam" id="NF002077">
    <property type="entry name" value="PRK00913.2-4"/>
    <property type="match status" value="1"/>
</dbReference>
<dbReference type="PRINTS" id="PR00481">
    <property type="entry name" value="LAMNOPPTDASE"/>
</dbReference>
<dbReference type="Gene3D" id="3.40.630.10">
    <property type="entry name" value="Zn peptidases"/>
    <property type="match status" value="1"/>
</dbReference>
<feature type="domain" description="Cytosol aminopeptidase" evidence="9">
    <location>
        <begin position="345"/>
        <end position="352"/>
    </location>
</feature>
<evidence type="ECO:0000256" key="2">
    <source>
        <dbReference type="ARBA" id="ARBA00000967"/>
    </source>
</evidence>
<dbReference type="HAMAP" id="MF_00181">
    <property type="entry name" value="Cytosol_peptidase_M17"/>
    <property type="match status" value="1"/>
</dbReference>
<dbReference type="InterPro" id="IPR011356">
    <property type="entry name" value="Leucine_aapep/pepB"/>
</dbReference>
<comment type="catalytic activity">
    <reaction evidence="1 8">
        <text>Release of an N-terminal amino acid, Xaa-|-Yaa-, in which Xaa is preferably Leu, but may be other amino acids including Pro although not Arg or Lys, and Yaa may be Pro. Amino acid amides and methyl esters are also readily hydrolyzed, but rates on arylamides are exceedingly low.</text>
        <dbReference type="EC" id="3.4.11.1"/>
    </reaction>
</comment>
<keyword evidence="8" id="KW-0963">Cytoplasm</keyword>
<dbReference type="Pfam" id="PF00883">
    <property type="entry name" value="Peptidase_M17"/>
    <property type="match status" value="1"/>
</dbReference>
<feature type="binding site" evidence="8">
    <location>
        <position position="349"/>
    </location>
    <ligand>
        <name>Mn(2+)</name>
        <dbReference type="ChEBI" id="CHEBI:29035"/>
        <label>1</label>
    </ligand>
</feature>
<evidence type="ECO:0000313" key="10">
    <source>
        <dbReference type="EMBL" id="MBP5836105.1"/>
    </source>
</evidence>
<dbReference type="InterPro" id="IPR000819">
    <property type="entry name" value="Peptidase_M17_C"/>
</dbReference>
<dbReference type="EC" id="3.4.11.10" evidence="8"/>
<dbReference type="GO" id="GO:0004177">
    <property type="term" value="F:aminopeptidase activity"/>
    <property type="evidence" value="ECO:0007669"/>
    <property type="project" value="UniProtKB-KW"/>
</dbReference>
<reference evidence="10" key="1">
    <citation type="submission" date="2021-04" db="EMBL/GenBank/DDBJ databases">
        <title>Genomic features of Candidatus Phytoplasma meliae isolate ChTYXIII (1SrXIII-G).</title>
        <authorList>
            <person name="Fernandez F.D."/>
            <person name="Conci L.R."/>
        </authorList>
    </citation>
    <scope>NUCLEOTIDE SEQUENCE [LARGE SCALE GENOMIC DNA]</scope>
    <source>
        <strain evidence="10">ChTYXIII-Mo</strain>
    </source>
</reference>
<comment type="function">
    <text evidence="7 8">Presumably involved in the processing and regular turnover of intracellular proteins. Catalyzes the removal of unsubstituted N-terminal amino acids from various peptides.</text>
</comment>